<protein>
    <submittedName>
        <fullName evidence="1">Uncharacterized protein</fullName>
    </submittedName>
</protein>
<dbReference type="EMBL" id="ML986614">
    <property type="protein sequence ID" value="KAF2264682.1"/>
    <property type="molecule type" value="Genomic_DNA"/>
</dbReference>
<evidence type="ECO:0000313" key="2">
    <source>
        <dbReference type="Proteomes" id="UP000800093"/>
    </source>
</evidence>
<proteinExistence type="predicted"/>
<reference evidence="2" key="1">
    <citation type="journal article" date="2020" name="Stud. Mycol.">
        <title>101 Dothideomycetes genomes: A test case for predicting lifestyles and emergence of pathogens.</title>
        <authorList>
            <person name="Haridas S."/>
            <person name="Albert R."/>
            <person name="Binder M."/>
            <person name="Bloem J."/>
            <person name="LaButti K."/>
            <person name="Salamov A."/>
            <person name="Andreopoulos B."/>
            <person name="Baker S."/>
            <person name="Barry K."/>
            <person name="Bills G."/>
            <person name="Bluhm B."/>
            <person name="Cannon C."/>
            <person name="Castanera R."/>
            <person name="Culley D."/>
            <person name="Daum C."/>
            <person name="Ezra D."/>
            <person name="Gonzalez J."/>
            <person name="Henrissat B."/>
            <person name="Kuo A."/>
            <person name="Liang C."/>
            <person name="Lipzen A."/>
            <person name="Lutzoni F."/>
            <person name="Magnuson J."/>
            <person name="Mondo S."/>
            <person name="Nolan M."/>
            <person name="Ohm R."/>
            <person name="Pangilinan J."/>
            <person name="Park H.-J."/>
            <person name="Ramirez L."/>
            <person name="Alfaro M."/>
            <person name="Sun H."/>
            <person name="Tritt A."/>
            <person name="Yoshinaga Y."/>
            <person name="Zwiers L.-H."/>
            <person name="Turgeon B."/>
            <person name="Goodwin S."/>
            <person name="Spatafora J."/>
            <person name="Crous P."/>
            <person name="Grigoriev I."/>
        </authorList>
    </citation>
    <scope>NUCLEOTIDE SEQUENCE [LARGE SCALE GENOMIC DNA]</scope>
    <source>
        <strain evidence="2">CBS 304.66</strain>
    </source>
</reference>
<comment type="caution">
    <text evidence="1">The sequence shown here is derived from an EMBL/GenBank/DDBJ whole genome shotgun (WGS) entry which is preliminary data.</text>
</comment>
<keyword evidence="2" id="KW-1185">Reference proteome</keyword>
<sequence length="60" mass="7024">MINSFGFAKSAQLFKLSQNSTTVYLLMLGFIVIRIRRYLQKYDCPSEHKDDLSQQIYTDS</sequence>
<name>A0A9P4K8R2_9PLEO</name>
<evidence type="ECO:0000313" key="1">
    <source>
        <dbReference type="EMBL" id="KAF2264682.1"/>
    </source>
</evidence>
<dbReference type="AlphaFoldDB" id="A0A9P4K8R2"/>
<accession>A0A9P4K8R2</accession>
<dbReference type="Proteomes" id="UP000800093">
    <property type="component" value="Unassembled WGS sequence"/>
</dbReference>
<organism evidence="1 2">
    <name type="scientific">Lojkania enalia</name>
    <dbReference type="NCBI Taxonomy" id="147567"/>
    <lineage>
        <taxon>Eukaryota</taxon>
        <taxon>Fungi</taxon>
        <taxon>Dikarya</taxon>
        <taxon>Ascomycota</taxon>
        <taxon>Pezizomycotina</taxon>
        <taxon>Dothideomycetes</taxon>
        <taxon>Pleosporomycetidae</taxon>
        <taxon>Pleosporales</taxon>
        <taxon>Pleosporales incertae sedis</taxon>
        <taxon>Lojkania</taxon>
    </lineage>
</organism>
<gene>
    <name evidence="1" type="ORF">CC78DRAFT_533032</name>
</gene>